<dbReference type="SMART" id="SM00382">
    <property type="entry name" value="AAA"/>
    <property type="match status" value="1"/>
</dbReference>
<dbReference type="PROSITE" id="PS00211">
    <property type="entry name" value="ABC_TRANSPORTER_1"/>
    <property type="match status" value="1"/>
</dbReference>
<evidence type="ECO:0000256" key="2">
    <source>
        <dbReference type="ARBA" id="ARBA00022741"/>
    </source>
</evidence>
<dbReference type="GO" id="GO:0022857">
    <property type="term" value="F:transmembrane transporter activity"/>
    <property type="evidence" value="ECO:0007669"/>
    <property type="project" value="InterPro"/>
</dbReference>
<dbReference type="OrthoDB" id="9800654at2"/>
<reference evidence="8 9" key="1">
    <citation type="submission" date="2016-12" db="EMBL/GenBank/DDBJ databases">
        <authorList>
            <person name="Song W.-J."/>
            <person name="Kurnit D.M."/>
        </authorList>
    </citation>
    <scope>NUCLEOTIDE SEQUENCE [LARGE SCALE GENOMIC DNA]</scope>
    <source>
        <strain evidence="8 9">175</strain>
    </source>
</reference>
<keyword evidence="5" id="KW-1278">Translocase</keyword>
<proteinExistence type="predicted"/>
<organism evidence="8 9">
    <name type="scientific">Methylomagnum ishizawai</name>
    <dbReference type="NCBI Taxonomy" id="1760988"/>
    <lineage>
        <taxon>Bacteria</taxon>
        <taxon>Pseudomonadati</taxon>
        <taxon>Pseudomonadota</taxon>
        <taxon>Gammaproteobacteria</taxon>
        <taxon>Methylococcales</taxon>
        <taxon>Methylococcaceae</taxon>
        <taxon>Methylomagnum</taxon>
    </lineage>
</organism>
<dbReference type="InterPro" id="IPR003593">
    <property type="entry name" value="AAA+_ATPase"/>
</dbReference>
<dbReference type="SUPFAM" id="SSF52540">
    <property type="entry name" value="P-loop containing nucleoside triphosphate hydrolases"/>
    <property type="match status" value="1"/>
</dbReference>
<evidence type="ECO:0000256" key="6">
    <source>
        <dbReference type="ARBA" id="ARBA00023136"/>
    </source>
</evidence>
<evidence type="ECO:0000313" key="9">
    <source>
        <dbReference type="Proteomes" id="UP000192923"/>
    </source>
</evidence>
<evidence type="ECO:0000256" key="1">
    <source>
        <dbReference type="ARBA" id="ARBA00022448"/>
    </source>
</evidence>
<evidence type="ECO:0000259" key="7">
    <source>
        <dbReference type="PROSITE" id="PS50893"/>
    </source>
</evidence>
<dbReference type="RefSeq" id="WP_085216088.1">
    <property type="nucleotide sequence ID" value="NZ_FXAM01000001.1"/>
</dbReference>
<name>A0A1Y6DCJ5_9GAMM</name>
<keyword evidence="2" id="KW-0547">Nucleotide-binding</keyword>
<dbReference type="GO" id="GO:0005524">
    <property type="term" value="F:ATP binding"/>
    <property type="evidence" value="ECO:0007669"/>
    <property type="project" value="UniProtKB-KW"/>
</dbReference>
<dbReference type="PANTHER" id="PTHR43499">
    <property type="entry name" value="ABC TRANSPORTER I FAMILY MEMBER 1"/>
    <property type="match status" value="1"/>
</dbReference>
<sequence length="209" mass="22328">MTGTLPALEAHRLECLRGDIPLFSGLSFGVAPGQIMQVEGANGSGKTSLLRILAGLSPPHEGEVRWRGTRIAHRRAAFLAEIGYLGHHLGLKAELSVGENLRFAFALNGLDLDPQKLEQALDQVGLLDRMDLPVRALSAGQRQRVALARLVSSPAALWILDEPFTALDVGGIALVQRLLEHHAARGGLAVLTSHQAVELRGGLVKLTLA</sequence>
<keyword evidence="9" id="KW-1185">Reference proteome</keyword>
<dbReference type="InterPro" id="IPR005895">
    <property type="entry name" value="ABC_transptr_haem_export_CcmA"/>
</dbReference>
<feature type="domain" description="ABC transporter" evidence="7">
    <location>
        <begin position="8"/>
        <end position="209"/>
    </location>
</feature>
<accession>A0A1Y6DCJ5</accession>
<evidence type="ECO:0000256" key="3">
    <source>
        <dbReference type="ARBA" id="ARBA00022748"/>
    </source>
</evidence>
<dbReference type="NCBIfam" id="TIGR01189">
    <property type="entry name" value="ccmA"/>
    <property type="match status" value="1"/>
</dbReference>
<dbReference type="EMBL" id="FXAM01000001">
    <property type="protein sequence ID" value="SMF97285.1"/>
    <property type="molecule type" value="Genomic_DNA"/>
</dbReference>
<dbReference type="GO" id="GO:0017004">
    <property type="term" value="P:cytochrome complex assembly"/>
    <property type="evidence" value="ECO:0007669"/>
    <property type="project" value="UniProtKB-KW"/>
</dbReference>
<dbReference type="InterPro" id="IPR017871">
    <property type="entry name" value="ABC_transporter-like_CS"/>
</dbReference>
<dbReference type="GO" id="GO:0016887">
    <property type="term" value="F:ATP hydrolysis activity"/>
    <property type="evidence" value="ECO:0007669"/>
    <property type="project" value="InterPro"/>
</dbReference>
<dbReference type="Pfam" id="PF00005">
    <property type="entry name" value="ABC_tran"/>
    <property type="match status" value="1"/>
</dbReference>
<dbReference type="Proteomes" id="UP000192923">
    <property type="component" value="Unassembled WGS sequence"/>
</dbReference>
<protein>
    <submittedName>
        <fullName evidence="8">Heme exporter protein A</fullName>
    </submittedName>
</protein>
<dbReference type="InterPro" id="IPR027417">
    <property type="entry name" value="P-loop_NTPase"/>
</dbReference>
<keyword evidence="3" id="KW-0201">Cytochrome c-type biogenesis</keyword>
<keyword evidence="4" id="KW-0067">ATP-binding</keyword>
<gene>
    <name evidence="8" type="ORF">SAMN02949497_4707</name>
</gene>
<evidence type="ECO:0000313" key="8">
    <source>
        <dbReference type="EMBL" id="SMF97285.1"/>
    </source>
</evidence>
<keyword evidence="1" id="KW-0813">Transport</keyword>
<keyword evidence="6" id="KW-0472">Membrane</keyword>
<dbReference type="PROSITE" id="PS50893">
    <property type="entry name" value="ABC_TRANSPORTER_2"/>
    <property type="match status" value="1"/>
</dbReference>
<evidence type="ECO:0000256" key="4">
    <source>
        <dbReference type="ARBA" id="ARBA00022840"/>
    </source>
</evidence>
<evidence type="ECO:0000256" key="5">
    <source>
        <dbReference type="ARBA" id="ARBA00022967"/>
    </source>
</evidence>
<dbReference type="AlphaFoldDB" id="A0A1Y6DCJ5"/>
<dbReference type="NCBIfam" id="NF010061">
    <property type="entry name" value="PRK13538.1"/>
    <property type="match status" value="1"/>
</dbReference>
<dbReference type="STRING" id="1760988.SAMN02949497_4707"/>
<dbReference type="PANTHER" id="PTHR43499:SF1">
    <property type="entry name" value="ABC TRANSPORTER I FAMILY MEMBER 1"/>
    <property type="match status" value="1"/>
</dbReference>
<dbReference type="Gene3D" id="3.40.50.300">
    <property type="entry name" value="P-loop containing nucleotide triphosphate hydrolases"/>
    <property type="match status" value="1"/>
</dbReference>
<dbReference type="InterPro" id="IPR003439">
    <property type="entry name" value="ABC_transporter-like_ATP-bd"/>
</dbReference>